<sequence>MPDDAPEQGDAQDSLAELAKQVANVAEQLAASHARAQARERVIDHLHAEVERLRVGEQALLLRPVITDLQSLRRDLLRQAETLPEQIDSAQVSSLLVSFALSAEQALERCGIVPVRPCVGDAYAARQHTAVKILDAETETQHETIAEVVSEGYLDTSTDRVTVPARVAVWRWKPVEETQSPIGREGTVD</sequence>
<gene>
    <name evidence="2" type="ORF">SAMN05661093_00258</name>
</gene>
<reference evidence="2 3" key="1">
    <citation type="submission" date="2017-04" db="EMBL/GenBank/DDBJ databases">
        <authorList>
            <person name="Afonso C.L."/>
            <person name="Miller P.J."/>
            <person name="Scott M.A."/>
            <person name="Spackman E."/>
            <person name="Goraichik I."/>
            <person name="Dimitrov K.M."/>
            <person name="Suarez D.L."/>
            <person name="Swayne D.E."/>
        </authorList>
    </citation>
    <scope>NUCLEOTIDE SEQUENCE [LARGE SCALE GENOMIC DNA]</scope>
    <source>
        <strain evidence="2 3">DSM 43828</strain>
    </source>
</reference>
<accession>A0A1Y5WUX4</accession>
<evidence type="ECO:0000256" key="1">
    <source>
        <dbReference type="ARBA" id="ARBA00023186"/>
    </source>
</evidence>
<dbReference type="EMBL" id="FWXV01000001">
    <property type="protein sequence ID" value="SMC50443.1"/>
    <property type="molecule type" value="Genomic_DNA"/>
</dbReference>
<keyword evidence="1" id="KW-0143">Chaperone</keyword>
<dbReference type="AlphaFoldDB" id="A0A1Y5WUX4"/>
<dbReference type="GO" id="GO:0006457">
    <property type="term" value="P:protein folding"/>
    <property type="evidence" value="ECO:0007669"/>
    <property type="project" value="InterPro"/>
</dbReference>
<proteinExistence type="predicted"/>
<dbReference type="Proteomes" id="UP000192674">
    <property type="component" value="Unassembled WGS sequence"/>
</dbReference>
<dbReference type="GO" id="GO:0042803">
    <property type="term" value="F:protein homodimerization activity"/>
    <property type="evidence" value="ECO:0007669"/>
    <property type="project" value="InterPro"/>
</dbReference>
<keyword evidence="2" id="KW-0346">Stress response</keyword>
<evidence type="ECO:0000313" key="2">
    <source>
        <dbReference type="EMBL" id="SMC50443.1"/>
    </source>
</evidence>
<dbReference type="GO" id="GO:0000774">
    <property type="term" value="F:adenyl-nucleotide exchange factor activity"/>
    <property type="evidence" value="ECO:0007669"/>
    <property type="project" value="InterPro"/>
</dbReference>
<protein>
    <submittedName>
        <fullName evidence="2">Molecular chaperone GrpE (Heat shock protein)</fullName>
    </submittedName>
</protein>
<name>A0A1Y5WUX4_KIBAR</name>
<dbReference type="RefSeq" id="WP_051895804.1">
    <property type="nucleotide sequence ID" value="NZ_FWXV01000001.1"/>
</dbReference>
<dbReference type="OrthoDB" id="3681024at2"/>
<organism evidence="2 3">
    <name type="scientific">Kibdelosporangium aridum</name>
    <dbReference type="NCBI Taxonomy" id="2030"/>
    <lineage>
        <taxon>Bacteria</taxon>
        <taxon>Bacillati</taxon>
        <taxon>Actinomycetota</taxon>
        <taxon>Actinomycetes</taxon>
        <taxon>Pseudonocardiales</taxon>
        <taxon>Pseudonocardiaceae</taxon>
        <taxon>Kibdelosporangium</taxon>
    </lineage>
</organism>
<dbReference type="Pfam" id="PF01025">
    <property type="entry name" value="GrpE"/>
    <property type="match status" value="1"/>
</dbReference>
<evidence type="ECO:0000313" key="3">
    <source>
        <dbReference type="Proteomes" id="UP000192674"/>
    </source>
</evidence>
<dbReference type="InterPro" id="IPR000740">
    <property type="entry name" value="GrpE"/>
</dbReference>
<dbReference type="InterPro" id="IPR009012">
    <property type="entry name" value="GrpE_head"/>
</dbReference>
<dbReference type="Gene3D" id="2.30.22.10">
    <property type="entry name" value="Head domain of nucleotide exchange factor GrpE"/>
    <property type="match status" value="1"/>
</dbReference>
<keyword evidence="3" id="KW-1185">Reference proteome</keyword>
<dbReference type="GO" id="GO:0051087">
    <property type="term" value="F:protein-folding chaperone binding"/>
    <property type="evidence" value="ECO:0007669"/>
    <property type="project" value="InterPro"/>
</dbReference>